<organism evidence="2 3">
    <name type="scientific">Podila minutissima</name>
    <dbReference type="NCBI Taxonomy" id="64525"/>
    <lineage>
        <taxon>Eukaryota</taxon>
        <taxon>Fungi</taxon>
        <taxon>Fungi incertae sedis</taxon>
        <taxon>Mucoromycota</taxon>
        <taxon>Mortierellomycotina</taxon>
        <taxon>Mortierellomycetes</taxon>
        <taxon>Mortierellales</taxon>
        <taxon>Mortierellaceae</taxon>
        <taxon>Podila</taxon>
    </lineage>
</organism>
<dbReference type="PROSITE" id="PS50821">
    <property type="entry name" value="PAZ"/>
    <property type="match status" value="1"/>
</dbReference>
<keyword evidence="2" id="KW-0396">Initiation factor</keyword>
<dbReference type="CDD" id="cd02846">
    <property type="entry name" value="PAZ_argonaute_like"/>
    <property type="match status" value="1"/>
</dbReference>
<keyword evidence="3" id="KW-1185">Reference proteome</keyword>
<dbReference type="GO" id="GO:0003723">
    <property type="term" value="F:RNA binding"/>
    <property type="evidence" value="ECO:0007669"/>
    <property type="project" value="InterPro"/>
</dbReference>
<proteinExistence type="predicted"/>
<dbReference type="PANTHER" id="PTHR22891">
    <property type="entry name" value="EUKARYOTIC TRANSLATION INITIATION FACTOR 2C"/>
    <property type="match status" value="1"/>
</dbReference>
<sequence length="128" mass="14811">MMINLDVAATAYFQSGPLTELVVKMLDRRTVDDLRRGFNDRDRAKIEKSLKGLLIKVIHRSEVKRKFKITKLTPTPASSTMFMKENSKTDVATYFHETYGRRLLYPFLPCVVTGRDVFLPMEICHVIE</sequence>
<feature type="non-terminal residue" evidence="2">
    <location>
        <position position="128"/>
    </location>
</feature>
<dbReference type="InterPro" id="IPR036085">
    <property type="entry name" value="PAZ_dom_sf"/>
</dbReference>
<dbReference type="AlphaFoldDB" id="A0A9P5SDG9"/>
<dbReference type="SUPFAM" id="SSF101690">
    <property type="entry name" value="PAZ domain"/>
    <property type="match status" value="1"/>
</dbReference>
<reference evidence="2" key="1">
    <citation type="journal article" date="2020" name="Fungal Divers.">
        <title>Resolving the Mortierellaceae phylogeny through synthesis of multi-gene phylogenetics and phylogenomics.</title>
        <authorList>
            <person name="Vandepol N."/>
            <person name="Liber J."/>
            <person name="Desiro A."/>
            <person name="Na H."/>
            <person name="Kennedy M."/>
            <person name="Barry K."/>
            <person name="Grigoriev I.V."/>
            <person name="Miller A.N."/>
            <person name="O'Donnell K."/>
            <person name="Stajich J.E."/>
            <person name="Bonito G."/>
        </authorList>
    </citation>
    <scope>NUCLEOTIDE SEQUENCE</scope>
    <source>
        <strain evidence="2">NVP1</strain>
    </source>
</reference>
<dbReference type="InterPro" id="IPR003100">
    <property type="entry name" value="PAZ_dom"/>
</dbReference>
<feature type="domain" description="PAZ" evidence="1">
    <location>
        <begin position="17"/>
        <end position="128"/>
    </location>
</feature>
<dbReference type="GO" id="GO:0003743">
    <property type="term" value="F:translation initiation factor activity"/>
    <property type="evidence" value="ECO:0007669"/>
    <property type="project" value="UniProtKB-KW"/>
</dbReference>
<protein>
    <submittedName>
        <fullName evidence="2">Eukaryotic translation initiation factor 2C</fullName>
    </submittedName>
</protein>
<dbReference type="EMBL" id="JAAAUY010001354">
    <property type="protein sequence ID" value="KAF9323132.1"/>
    <property type="molecule type" value="Genomic_DNA"/>
</dbReference>
<evidence type="ECO:0000259" key="1">
    <source>
        <dbReference type="PROSITE" id="PS50821"/>
    </source>
</evidence>
<gene>
    <name evidence="2" type="primary">EIF2C4_1</name>
    <name evidence="2" type="ORF">BG006_001740</name>
</gene>
<comment type="caution">
    <text evidence="2">The sequence shown here is derived from an EMBL/GenBank/DDBJ whole genome shotgun (WGS) entry which is preliminary data.</text>
</comment>
<dbReference type="Gene3D" id="2.170.260.10">
    <property type="entry name" value="paz domain"/>
    <property type="match status" value="1"/>
</dbReference>
<dbReference type="Pfam" id="PF02170">
    <property type="entry name" value="PAZ"/>
    <property type="match status" value="1"/>
</dbReference>
<dbReference type="Proteomes" id="UP000696485">
    <property type="component" value="Unassembled WGS sequence"/>
</dbReference>
<evidence type="ECO:0000313" key="2">
    <source>
        <dbReference type="EMBL" id="KAF9323132.1"/>
    </source>
</evidence>
<keyword evidence="2" id="KW-0648">Protein biosynthesis</keyword>
<accession>A0A9P5SDG9</accession>
<evidence type="ECO:0000313" key="3">
    <source>
        <dbReference type="Proteomes" id="UP000696485"/>
    </source>
</evidence>
<name>A0A9P5SDG9_9FUNG</name>